<keyword evidence="4" id="KW-1185">Reference proteome</keyword>
<accession>A0ABU2YCN1</accession>
<reference evidence="3 4" key="1">
    <citation type="submission" date="2023-09" db="EMBL/GenBank/DDBJ databases">
        <authorList>
            <person name="Rey-Velasco X."/>
        </authorList>
    </citation>
    <scope>NUCLEOTIDE SEQUENCE [LARGE SCALE GENOMIC DNA]</scope>
    <source>
        <strain evidence="3 4">W242</strain>
    </source>
</reference>
<dbReference type="Proteomes" id="UP001254488">
    <property type="component" value="Unassembled WGS sequence"/>
</dbReference>
<evidence type="ECO:0000313" key="3">
    <source>
        <dbReference type="EMBL" id="MDT0555933.1"/>
    </source>
</evidence>
<dbReference type="PANTHER" id="PTHR40252">
    <property type="entry name" value="BLR0328 PROTEIN"/>
    <property type="match status" value="1"/>
</dbReference>
<proteinExistence type="predicted"/>
<comment type="caution">
    <text evidence="3">The sequence shown here is derived from an EMBL/GenBank/DDBJ whole genome shotgun (WGS) entry which is preliminary data.</text>
</comment>
<dbReference type="PANTHER" id="PTHR40252:SF2">
    <property type="entry name" value="BLR0328 PROTEIN"/>
    <property type="match status" value="1"/>
</dbReference>
<sequence>MEVVQQTLIESSWHSQLEKLTMEPSIILLFISPLFPDKEEVLTYLTKKFPKASITGCSTAGEISNVSVTDRTISFTAIKFNKITHKKVAVPLNKIENSFKSGVNLGNKLLHKDLKHILLFSDGLNVNGADLISGLKSVINSTSVTGGLAADGPDFKKTFVVNNNKLQEKTIVGIGLYGDSLKVGFGSKGGWDSFGIERLVTKSEKNILFELDHTPALDVYKSYLGDKAKDLPSSGLLFPLSMRTTINKEPIVRTILSVDEKNKSLTFAGNIPKGAYVRLMKANVDRLINGAETSAEIANKSNNYTPALAILISCVGRRLVLKQLVEEEIESVRDVLGSETKITGFYSYGEIAPFGEFSACELHNQTMTITTLTEEV</sequence>
<dbReference type="SMART" id="SM01204">
    <property type="entry name" value="FIST_C"/>
    <property type="match status" value="1"/>
</dbReference>
<evidence type="ECO:0000259" key="1">
    <source>
        <dbReference type="SMART" id="SM00897"/>
    </source>
</evidence>
<dbReference type="Pfam" id="PF10442">
    <property type="entry name" value="FIST_C"/>
    <property type="match status" value="1"/>
</dbReference>
<protein>
    <submittedName>
        <fullName evidence="3">FIST C-terminal domain-containing protein</fullName>
    </submittedName>
</protein>
<gene>
    <name evidence="3" type="ORF">RM538_07960</name>
</gene>
<evidence type="ECO:0000259" key="2">
    <source>
        <dbReference type="SMART" id="SM01204"/>
    </source>
</evidence>
<feature type="domain" description="FIST" evidence="1">
    <location>
        <begin position="23"/>
        <end position="215"/>
    </location>
</feature>
<evidence type="ECO:0000313" key="4">
    <source>
        <dbReference type="Proteomes" id="UP001254488"/>
    </source>
</evidence>
<dbReference type="SMART" id="SM00897">
    <property type="entry name" value="FIST"/>
    <property type="match status" value="1"/>
</dbReference>
<feature type="domain" description="FIST C-domain" evidence="2">
    <location>
        <begin position="216"/>
        <end position="354"/>
    </location>
</feature>
<organism evidence="3 4">
    <name type="scientific">Patiriisocius hiemis</name>
    <dbReference type="NCBI Taxonomy" id="3075604"/>
    <lineage>
        <taxon>Bacteria</taxon>
        <taxon>Pseudomonadati</taxon>
        <taxon>Bacteroidota</taxon>
        <taxon>Flavobacteriia</taxon>
        <taxon>Flavobacteriales</taxon>
        <taxon>Flavobacteriaceae</taxon>
        <taxon>Patiriisocius</taxon>
    </lineage>
</organism>
<dbReference type="EMBL" id="JAVRHZ010000004">
    <property type="protein sequence ID" value="MDT0555933.1"/>
    <property type="molecule type" value="Genomic_DNA"/>
</dbReference>
<dbReference type="InterPro" id="IPR013702">
    <property type="entry name" value="FIST_domain_N"/>
</dbReference>
<name>A0ABU2YCN1_9FLAO</name>
<dbReference type="RefSeq" id="WP_311332889.1">
    <property type="nucleotide sequence ID" value="NZ_JAVRHZ010000004.1"/>
</dbReference>
<dbReference type="InterPro" id="IPR019494">
    <property type="entry name" value="FIST_C"/>
</dbReference>
<dbReference type="Pfam" id="PF08495">
    <property type="entry name" value="FIST"/>
    <property type="match status" value="1"/>
</dbReference>